<dbReference type="EMBL" id="KI966410">
    <property type="protein sequence ID" value="EWC47455.1"/>
    <property type="molecule type" value="Genomic_DNA"/>
</dbReference>
<name>W7IEP0_9PEZI</name>
<evidence type="ECO:0000256" key="1">
    <source>
        <dbReference type="SAM" id="MobiDB-lite"/>
    </source>
</evidence>
<dbReference type="OrthoDB" id="5414834at2759"/>
<protein>
    <submittedName>
        <fullName evidence="2">Uncharacterized protein</fullName>
    </submittedName>
</protein>
<keyword evidence="3" id="KW-1185">Reference proteome</keyword>
<reference evidence="2 3" key="1">
    <citation type="submission" date="2013-05" db="EMBL/GenBank/DDBJ databases">
        <title>Drechslerella stenobrocha genome reveals carnivorous origination and mechanical trapping mechanism of predatory fungi.</title>
        <authorList>
            <person name="Liu X."/>
            <person name="Zhang W."/>
            <person name="Liu K."/>
        </authorList>
    </citation>
    <scope>NUCLEOTIDE SEQUENCE [LARGE SCALE GENOMIC DNA]</scope>
    <source>
        <strain evidence="2 3">248</strain>
    </source>
</reference>
<accession>W7IEP0</accession>
<sequence length="89" mass="10362">MPCTVTAFPFFDLYEDSISWVLPFQTSEDFWRARFRESVNEEYAILRVAQIYRAEAGARQPASADSVIERLRRSQQTGTKMMDTGREMT</sequence>
<dbReference type="AlphaFoldDB" id="W7IEP0"/>
<dbReference type="HOGENOM" id="CLU_2454727_0_0_1"/>
<organism evidence="2 3">
    <name type="scientific">Drechslerella stenobrocha 248</name>
    <dbReference type="NCBI Taxonomy" id="1043628"/>
    <lineage>
        <taxon>Eukaryota</taxon>
        <taxon>Fungi</taxon>
        <taxon>Dikarya</taxon>
        <taxon>Ascomycota</taxon>
        <taxon>Pezizomycotina</taxon>
        <taxon>Orbiliomycetes</taxon>
        <taxon>Orbiliales</taxon>
        <taxon>Orbiliaceae</taxon>
        <taxon>Drechslerella</taxon>
    </lineage>
</organism>
<proteinExistence type="predicted"/>
<feature type="region of interest" description="Disordered" evidence="1">
    <location>
        <begin position="65"/>
        <end position="89"/>
    </location>
</feature>
<gene>
    <name evidence="2" type="ORF">DRE_00423</name>
</gene>
<evidence type="ECO:0000313" key="3">
    <source>
        <dbReference type="Proteomes" id="UP000024837"/>
    </source>
</evidence>
<dbReference type="Proteomes" id="UP000024837">
    <property type="component" value="Unassembled WGS sequence"/>
</dbReference>
<evidence type="ECO:0000313" key="2">
    <source>
        <dbReference type="EMBL" id="EWC47455.1"/>
    </source>
</evidence>